<feature type="transmembrane region" description="Helical" evidence="1">
    <location>
        <begin position="163"/>
        <end position="185"/>
    </location>
</feature>
<evidence type="ECO:0000313" key="2">
    <source>
        <dbReference type="EMBL" id="CAA7262452.1"/>
    </source>
</evidence>
<dbReference type="OrthoDB" id="3038990at2759"/>
<reference evidence="2 3" key="1">
    <citation type="submission" date="2020-01" db="EMBL/GenBank/DDBJ databases">
        <authorList>
            <person name="Gupta K D."/>
        </authorList>
    </citation>
    <scope>NUCLEOTIDE SEQUENCE [LARGE SCALE GENOMIC DNA]</scope>
</reference>
<name>A0A8S0WPU4_CYCAE</name>
<sequence>MYTGKAPYMHTWRREDETDLSGQANTMDSTPGSSDVLNPLTPMAFLEPKLANQNMISTYVYVGSLSVLLWDVLSNLRKDLPLVFRLPVRLPGVVFGLSRLSALVFMFCSAIFQTAAIDIPCKRYGMIVDWLFAVVVPMTSLLFLIRIYAIFNGNRRVRTFFTVMWLAVFAGSLTPGLGLTAANIGPTKYCKQVNVESYVAAAAVIPLVNDTLVFLAISWKLMKNAHLELHPMRRTGFRVFFRGDYLPSFSRGLLQDGQVYYL</sequence>
<feature type="transmembrane region" description="Helical" evidence="1">
    <location>
        <begin position="93"/>
        <end position="115"/>
    </location>
</feature>
<gene>
    <name evidence="2" type="ORF">AAE3_LOCUS4801</name>
</gene>
<dbReference type="AlphaFoldDB" id="A0A8S0WPU4"/>
<evidence type="ECO:0000313" key="3">
    <source>
        <dbReference type="Proteomes" id="UP000467700"/>
    </source>
</evidence>
<keyword evidence="1" id="KW-1133">Transmembrane helix</keyword>
<evidence type="ECO:0000256" key="1">
    <source>
        <dbReference type="SAM" id="Phobius"/>
    </source>
</evidence>
<keyword evidence="1" id="KW-0812">Transmembrane</keyword>
<dbReference type="EMBL" id="CACVBS010000036">
    <property type="protein sequence ID" value="CAA7262452.1"/>
    <property type="molecule type" value="Genomic_DNA"/>
</dbReference>
<keyword evidence="3" id="KW-1185">Reference proteome</keyword>
<proteinExistence type="predicted"/>
<feature type="transmembrane region" description="Helical" evidence="1">
    <location>
        <begin position="127"/>
        <end position="151"/>
    </location>
</feature>
<keyword evidence="1" id="KW-0472">Membrane</keyword>
<protein>
    <submittedName>
        <fullName evidence="2">Uncharacterized protein</fullName>
    </submittedName>
</protein>
<comment type="caution">
    <text evidence="2">The sequence shown here is derived from an EMBL/GenBank/DDBJ whole genome shotgun (WGS) entry which is preliminary data.</text>
</comment>
<feature type="transmembrane region" description="Helical" evidence="1">
    <location>
        <begin position="197"/>
        <end position="217"/>
    </location>
</feature>
<organism evidence="2 3">
    <name type="scientific">Cyclocybe aegerita</name>
    <name type="common">Black poplar mushroom</name>
    <name type="synonym">Agrocybe aegerita</name>
    <dbReference type="NCBI Taxonomy" id="1973307"/>
    <lineage>
        <taxon>Eukaryota</taxon>
        <taxon>Fungi</taxon>
        <taxon>Dikarya</taxon>
        <taxon>Basidiomycota</taxon>
        <taxon>Agaricomycotina</taxon>
        <taxon>Agaricomycetes</taxon>
        <taxon>Agaricomycetidae</taxon>
        <taxon>Agaricales</taxon>
        <taxon>Agaricineae</taxon>
        <taxon>Bolbitiaceae</taxon>
        <taxon>Cyclocybe</taxon>
    </lineage>
</organism>
<accession>A0A8S0WPU4</accession>
<dbReference type="Proteomes" id="UP000467700">
    <property type="component" value="Unassembled WGS sequence"/>
</dbReference>